<dbReference type="Pfam" id="PF07670">
    <property type="entry name" value="Gate"/>
    <property type="match status" value="2"/>
</dbReference>
<dbReference type="InterPro" id="IPR011640">
    <property type="entry name" value="Fe2_transport_prot_B_C"/>
</dbReference>
<comment type="function">
    <text evidence="1 17">Probable transporter of a GTP-driven Fe(2+) uptake system.</text>
</comment>
<dbReference type="GO" id="GO:0046872">
    <property type="term" value="F:metal ion binding"/>
    <property type="evidence" value="ECO:0007669"/>
    <property type="project" value="UniProtKB-KW"/>
</dbReference>
<feature type="binding site" evidence="15">
    <location>
        <begin position="65"/>
        <end position="68"/>
    </location>
    <ligand>
        <name>GTP</name>
        <dbReference type="ChEBI" id="CHEBI:37565"/>
        <label>1</label>
    </ligand>
</feature>
<feature type="transmembrane region" description="Helical" evidence="17">
    <location>
        <begin position="469"/>
        <end position="489"/>
    </location>
</feature>
<evidence type="ECO:0000256" key="3">
    <source>
        <dbReference type="ARBA" id="ARBA00022448"/>
    </source>
</evidence>
<evidence type="ECO:0000256" key="9">
    <source>
        <dbReference type="ARBA" id="ARBA00022989"/>
    </source>
</evidence>
<feature type="binding site" evidence="16">
    <location>
        <position position="33"/>
    </location>
    <ligand>
        <name>Mg(2+)</name>
        <dbReference type="ChEBI" id="CHEBI:18420"/>
        <label>2</label>
    </ligand>
</feature>
<dbReference type="InterPro" id="IPR027417">
    <property type="entry name" value="P-loop_NTPase"/>
</dbReference>
<dbReference type="PANTHER" id="PTHR43185">
    <property type="entry name" value="FERROUS IRON TRANSPORT PROTEIN B"/>
    <property type="match status" value="1"/>
</dbReference>
<dbReference type="GO" id="GO:0005886">
    <property type="term" value="C:plasma membrane"/>
    <property type="evidence" value="ECO:0007669"/>
    <property type="project" value="UniProtKB-SubCell"/>
</dbReference>
<dbReference type="InterPro" id="IPR003373">
    <property type="entry name" value="Fe2_transport_prot-B"/>
</dbReference>
<keyword evidence="13 17" id="KW-0472">Membrane</keyword>
<dbReference type="Proteomes" id="UP000215027">
    <property type="component" value="Chromosome I"/>
</dbReference>
<feature type="transmembrane region" description="Helical" evidence="17">
    <location>
        <begin position="437"/>
        <end position="463"/>
    </location>
</feature>
<feature type="binding site" evidence="15">
    <location>
        <begin position="125"/>
        <end position="128"/>
    </location>
    <ligand>
        <name>GTP</name>
        <dbReference type="ChEBI" id="CHEBI:37565"/>
        <label>1</label>
    </ligand>
</feature>
<keyword evidence="4" id="KW-1003">Cell membrane</keyword>
<dbReference type="Pfam" id="PF02421">
    <property type="entry name" value="FeoB_N"/>
    <property type="match status" value="1"/>
</dbReference>
<keyword evidence="10 17" id="KW-0408">Iron</keyword>
<keyword evidence="8 15" id="KW-0547">Nucleotide-binding</keyword>
<feature type="transmembrane region" description="Helical" evidence="17">
    <location>
        <begin position="333"/>
        <end position="352"/>
    </location>
</feature>
<evidence type="ECO:0000256" key="7">
    <source>
        <dbReference type="ARBA" id="ARBA00022692"/>
    </source>
</evidence>
<feature type="domain" description="FeoB-type G" evidence="18">
    <location>
        <begin position="12"/>
        <end position="174"/>
    </location>
</feature>
<feature type="transmembrane region" description="Helical" evidence="17">
    <location>
        <begin position="403"/>
        <end position="425"/>
    </location>
</feature>
<comment type="subcellular location">
    <subcellularLocation>
        <location evidence="2 17">Cell inner membrane</location>
        <topology evidence="2 17">Multi-pass membrane protein</topology>
    </subcellularLocation>
</comment>
<proteinExistence type="inferred from homology"/>
<evidence type="ECO:0000256" key="4">
    <source>
        <dbReference type="ARBA" id="ARBA00022475"/>
    </source>
</evidence>
<keyword evidence="6" id="KW-0997">Cell inner membrane</keyword>
<organism evidence="19 20">
    <name type="scientific">Candidatus Promineifilum breve</name>
    <dbReference type="NCBI Taxonomy" id="1806508"/>
    <lineage>
        <taxon>Bacteria</taxon>
        <taxon>Bacillati</taxon>
        <taxon>Chloroflexota</taxon>
        <taxon>Ardenticatenia</taxon>
        <taxon>Candidatus Promineifilales</taxon>
        <taxon>Candidatus Promineifilaceae</taxon>
        <taxon>Candidatus Promineifilum</taxon>
    </lineage>
</organism>
<evidence type="ECO:0000313" key="20">
    <source>
        <dbReference type="Proteomes" id="UP000215027"/>
    </source>
</evidence>
<dbReference type="GO" id="GO:0015093">
    <property type="term" value="F:ferrous iron transmembrane transporter activity"/>
    <property type="evidence" value="ECO:0007669"/>
    <property type="project" value="UniProtKB-UniRule"/>
</dbReference>
<keyword evidence="16" id="KW-0479">Metal-binding</keyword>
<keyword evidence="11" id="KW-0406">Ion transport</keyword>
<reference evidence="19" key="1">
    <citation type="submission" date="2016-01" db="EMBL/GenBank/DDBJ databases">
        <authorList>
            <person name="Mcilroy J.S."/>
            <person name="Karst M S."/>
            <person name="Albertsen M."/>
        </authorList>
    </citation>
    <scope>NUCLEOTIDE SEQUENCE</scope>
    <source>
        <strain evidence="19">Cfx-K</strain>
    </source>
</reference>
<feature type="transmembrane region" description="Helical" evidence="17">
    <location>
        <begin position="295"/>
        <end position="313"/>
    </location>
</feature>
<feature type="transmembrane region" description="Helical" evidence="17">
    <location>
        <begin position="683"/>
        <end position="703"/>
    </location>
</feature>
<feature type="transmembrane region" description="Helical" evidence="17">
    <location>
        <begin position="528"/>
        <end position="552"/>
    </location>
</feature>
<protein>
    <recommendedName>
        <fullName evidence="14 17">Ferrous iron transport protein B</fullName>
    </recommendedName>
</protein>
<accession>A0A160T4H0</accession>
<keyword evidence="3 17" id="KW-0813">Transport</keyword>
<feature type="binding site" evidence="16">
    <location>
        <position position="30"/>
    </location>
    <ligand>
        <name>Mg(2+)</name>
        <dbReference type="ChEBI" id="CHEBI:18420"/>
        <label>2</label>
    </ligand>
</feature>
<keyword evidence="16" id="KW-0460">Magnesium</keyword>
<feature type="transmembrane region" description="Helical" evidence="17">
    <location>
        <begin position="359"/>
        <end position="383"/>
    </location>
</feature>
<dbReference type="InterPro" id="IPR041069">
    <property type="entry name" value="FeoB_Cyto"/>
</dbReference>
<evidence type="ECO:0000256" key="14">
    <source>
        <dbReference type="NCBIfam" id="TIGR00437"/>
    </source>
</evidence>
<dbReference type="Gene3D" id="1.10.287.1770">
    <property type="match status" value="1"/>
</dbReference>
<evidence type="ECO:0000256" key="1">
    <source>
        <dbReference type="ARBA" id="ARBA00003926"/>
    </source>
</evidence>
<dbReference type="InterPro" id="IPR030389">
    <property type="entry name" value="G_FEOB_dom"/>
</dbReference>
<feature type="binding site" evidence="16">
    <location>
        <position position="34"/>
    </location>
    <ligand>
        <name>Mg(2+)</name>
        <dbReference type="ChEBI" id="CHEBI:18420"/>
        <label>2</label>
    </ligand>
</feature>
<evidence type="ECO:0000256" key="10">
    <source>
        <dbReference type="ARBA" id="ARBA00023004"/>
    </source>
</evidence>
<dbReference type="Pfam" id="PF07664">
    <property type="entry name" value="FeoB_C"/>
    <property type="match status" value="1"/>
</dbReference>
<evidence type="ECO:0000256" key="11">
    <source>
        <dbReference type="ARBA" id="ARBA00023065"/>
    </source>
</evidence>
<feature type="binding site" evidence="15">
    <location>
        <begin position="44"/>
        <end position="48"/>
    </location>
    <ligand>
        <name>GTP</name>
        <dbReference type="ChEBI" id="CHEBI:37565"/>
        <label>1</label>
    </ligand>
</feature>
<keyword evidence="12 15" id="KW-0342">GTP-binding</keyword>
<feature type="binding site" evidence="15">
    <location>
        <begin position="19"/>
        <end position="26"/>
    </location>
    <ligand>
        <name>GTP</name>
        <dbReference type="ChEBI" id="CHEBI:37565"/>
        <label>1</label>
    </ligand>
</feature>
<keyword evidence="7 17" id="KW-0812">Transmembrane</keyword>
<dbReference type="RefSeq" id="WP_095044418.1">
    <property type="nucleotide sequence ID" value="NZ_LN890655.1"/>
</dbReference>
<dbReference type="Gene3D" id="3.40.50.300">
    <property type="entry name" value="P-loop containing nucleotide triphosphate hydrolases"/>
    <property type="match status" value="1"/>
</dbReference>
<dbReference type="Pfam" id="PF17910">
    <property type="entry name" value="FeoB_Cyto"/>
    <property type="match status" value="1"/>
</dbReference>
<evidence type="ECO:0000259" key="18">
    <source>
        <dbReference type="PROSITE" id="PS51711"/>
    </source>
</evidence>
<dbReference type="PRINTS" id="PR00326">
    <property type="entry name" value="GTP1OBG"/>
</dbReference>
<dbReference type="PROSITE" id="PS51711">
    <property type="entry name" value="G_FEOB"/>
    <property type="match status" value="1"/>
</dbReference>
<feature type="binding site" evidence="16">
    <location>
        <position position="31"/>
    </location>
    <ligand>
        <name>Mg(2+)</name>
        <dbReference type="ChEBI" id="CHEBI:18420"/>
        <label>2</label>
    </ligand>
</feature>
<dbReference type="GO" id="GO:0005525">
    <property type="term" value="F:GTP binding"/>
    <property type="evidence" value="ECO:0007669"/>
    <property type="project" value="UniProtKB-KW"/>
</dbReference>
<evidence type="ECO:0000256" key="8">
    <source>
        <dbReference type="ARBA" id="ARBA00022741"/>
    </source>
</evidence>
<dbReference type="CDD" id="cd01879">
    <property type="entry name" value="FeoB"/>
    <property type="match status" value="1"/>
</dbReference>
<dbReference type="PANTHER" id="PTHR43185:SF1">
    <property type="entry name" value="FE(2+) TRANSPORTER FEOB"/>
    <property type="match status" value="1"/>
</dbReference>
<dbReference type="FunFam" id="3.40.50.300:FF:000426">
    <property type="entry name" value="Ferrous iron transport protein B"/>
    <property type="match status" value="1"/>
</dbReference>
<evidence type="ECO:0000313" key="19">
    <source>
        <dbReference type="EMBL" id="CUS05171.2"/>
    </source>
</evidence>
<evidence type="ECO:0000256" key="5">
    <source>
        <dbReference type="ARBA" id="ARBA00022496"/>
    </source>
</evidence>
<keyword evidence="5 17" id="KW-0410">Iron transport</keyword>
<dbReference type="InterPro" id="IPR011642">
    <property type="entry name" value="Gate_dom"/>
</dbReference>
<keyword evidence="20" id="KW-1185">Reference proteome</keyword>
<evidence type="ECO:0000256" key="6">
    <source>
        <dbReference type="ARBA" id="ARBA00022519"/>
    </source>
</evidence>
<evidence type="ECO:0000256" key="2">
    <source>
        <dbReference type="ARBA" id="ARBA00004429"/>
    </source>
</evidence>
<name>A0A160T4H0_9CHLR</name>
<dbReference type="OrthoDB" id="9809127at2"/>
<evidence type="ECO:0000256" key="12">
    <source>
        <dbReference type="ARBA" id="ARBA00023134"/>
    </source>
</evidence>
<keyword evidence="9 17" id="KW-1133">Transmembrane helix</keyword>
<gene>
    <name evidence="19" type="ORF">CFX0092_A3293</name>
</gene>
<dbReference type="EMBL" id="LN890655">
    <property type="protein sequence ID" value="CUS05171.2"/>
    <property type="molecule type" value="Genomic_DNA"/>
</dbReference>
<dbReference type="KEGG" id="pbf:CFX0092_A3293"/>
<evidence type="ECO:0000256" key="17">
    <source>
        <dbReference type="RuleBase" id="RU362098"/>
    </source>
</evidence>
<dbReference type="InterPro" id="IPR006073">
    <property type="entry name" value="GTP-bd"/>
</dbReference>
<evidence type="ECO:0000256" key="13">
    <source>
        <dbReference type="ARBA" id="ARBA00023136"/>
    </source>
</evidence>
<feature type="transmembrane region" description="Helical" evidence="17">
    <location>
        <begin position="715"/>
        <end position="739"/>
    </location>
</feature>
<dbReference type="SUPFAM" id="SSF52540">
    <property type="entry name" value="P-loop containing nucleoside triphosphate hydrolases"/>
    <property type="match status" value="1"/>
</dbReference>
<evidence type="ECO:0000256" key="16">
    <source>
        <dbReference type="PIRSR" id="PIRSR603373-2"/>
    </source>
</evidence>
<dbReference type="NCBIfam" id="TIGR00437">
    <property type="entry name" value="feoB"/>
    <property type="match status" value="1"/>
</dbReference>
<dbReference type="InterPro" id="IPR050860">
    <property type="entry name" value="FeoB_GTPase"/>
</dbReference>
<sequence>MINTDINPLPPTLSIALAGNPNAGKSTLFNALTGARQHVGNWPGKTIEKKTGELHHDGRRLAITDLPGAYSLSAYTLEEVVARDFLLRERPDVVVAVADASNLERNLYLIVQLLELGLPTVVVLNMMDAAERQGLSIALDELSRALAAPVLPAVARREEGLDDVIATVCRVAADNAESFRLDYGPAIEAEIARLELLIAAHPTGREIGSPRWLAVRLLEGDSDAAQRLSGPAAEELHRAAAMGRARLAADLGDETDLLIADRRYTWIHDLAGRVINEDRPEAVSRSDRIDRIVTNRWLGIPIFLVAMWFVFKITTDLSAPWVDWLDGVLTGPISRWVVSILGLLGLSEGWFASLLVDGVLGGVGSVLAFIPVLLSLYFALAVLEDSGYMARGAFVMDRLMNRIGLHGRSFLPLMVGFGCSVPAIYATRTLSNRRDRVLTGLLVPFMSCSARLPVYVLFAAIFFPGAASLVILGLYLLGIAVAIVVGLLLQRTLLPATAAPGLVMELPPYRLPNARSIRYHMWLRTRAFLEHAASLILLTTLVIWLLTAIPWGGSGTFAQTPMAESVFGRVSTAAAPVLRPLGFGSWQSGGALLSGLVAKEVVVSTLGQIYGVESAADETGDTTFLGDLAEIVTSFGRAVADTLRALPGLIGINLQREEAEDTAGLAGAIRAGFDESSGGHATAAGLAFMVFVLLYTPCMAAIAAERHELGAGWSWFSLIGQLIIAWLMAFVVFRAGVWLGGI</sequence>
<dbReference type="AlphaFoldDB" id="A0A160T4H0"/>
<comment type="similarity">
    <text evidence="17">Belongs to the TRAFAC class TrmE-Era-EngA-EngB-Septin-like GTPase superfamily. FeoB GTPase (TC 9.A.8) family.</text>
</comment>
<evidence type="ECO:0000256" key="15">
    <source>
        <dbReference type="PIRSR" id="PIRSR603373-1"/>
    </source>
</evidence>